<sequence length="53" mass="5884">FVQPSLPAVFSLAPYNSALEKNPIDGFIRVVPNRALERFINTNKLSIQVEGLV</sequence>
<dbReference type="EMBL" id="MU006238">
    <property type="protein sequence ID" value="KAF2820945.1"/>
    <property type="molecule type" value="Genomic_DNA"/>
</dbReference>
<dbReference type="AlphaFoldDB" id="A0A6A6ZL46"/>
<accession>A0A6A6ZL46</accession>
<gene>
    <name evidence="1" type="ORF">CC86DRAFT_359501</name>
</gene>
<evidence type="ECO:0000313" key="1">
    <source>
        <dbReference type="EMBL" id="KAF2820945.1"/>
    </source>
</evidence>
<reference evidence="1" key="1">
    <citation type="journal article" date="2020" name="Stud. Mycol.">
        <title>101 Dothideomycetes genomes: a test case for predicting lifestyles and emergence of pathogens.</title>
        <authorList>
            <person name="Haridas S."/>
            <person name="Albert R."/>
            <person name="Binder M."/>
            <person name="Bloem J."/>
            <person name="Labutti K."/>
            <person name="Salamov A."/>
            <person name="Andreopoulos B."/>
            <person name="Baker S."/>
            <person name="Barry K."/>
            <person name="Bills G."/>
            <person name="Bluhm B."/>
            <person name="Cannon C."/>
            <person name="Castanera R."/>
            <person name="Culley D."/>
            <person name="Daum C."/>
            <person name="Ezra D."/>
            <person name="Gonzalez J."/>
            <person name="Henrissat B."/>
            <person name="Kuo A."/>
            <person name="Liang C."/>
            <person name="Lipzen A."/>
            <person name="Lutzoni F."/>
            <person name="Magnuson J."/>
            <person name="Mondo S."/>
            <person name="Nolan M."/>
            <person name="Ohm R."/>
            <person name="Pangilinan J."/>
            <person name="Park H.-J."/>
            <person name="Ramirez L."/>
            <person name="Alfaro M."/>
            <person name="Sun H."/>
            <person name="Tritt A."/>
            <person name="Yoshinaga Y."/>
            <person name="Zwiers L.-H."/>
            <person name="Turgeon B."/>
            <person name="Goodwin S."/>
            <person name="Spatafora J."/>
            <person name="Crous P."/>
            <person name="Grigoriev I."/>
        </authorList>
    </citation>
    <scope>NUCLEOTIDE SEQUENCE</scope>
    <source>
        <strain evidence="1">CBS 113818</strain>
    </source>
</reference>
<protein>
    <submittedName>
        <fullName evidence="1">Uncharacterized protein</fullName>
    </submittedName>
</protein>
<proteinExistence type="predicted"/>
<name>A0A6A6ZL46_9PLEO</name>
<dbReference type="Proteomes" id="UP000799424">
    <property type="component" value="Unassembled WGS sequence"/>
</dbReference>
<feature type="non-terminal residue" evidence="1">
    <location>
        <position position="1"/>
    </location>
</feature>
<dbReference type="OrthoDB" id="3687247at2759"/>
<organism evidence="1 2">
    <name type="scientific">Ophiobolus disseminans</name>
    <dbReference type="NCBI Taxonomy" id="1469910"/>
    <lineage>
        <taxon>Eukaryota</taxon>
        <taxon>Fungi</taxon>
        <taxon>Dikarya</taxon>
        <taxon>Ascomycota</taxon>
        <taxon>Pezizomycotina</taxon>
        <taxon>Dothideomycetes</taxon>
        <taxon>Pleosporomycetidae</taxon>
        <taxon>Pleosporales</taxon>
        <taxon>Pleosporineae</taxon>
        <taxon>Phaeosphaeriaceae</taxon>
        <taxon>Ophiobolus</taxon>
    </lineage>
</organism>
<keyword evidence="2" id="KW-1185">Reference proteome</keyword>
<evidence type="ECO:0000313" key="2">
    <source>
        <dbReference type="Proteomes" id="UP000799424"/>
    </source>
</evidence>